<evidence type="ECO:0000313" key="9">
    <source>
        <dbReference type="Proteomes" id="UP000255517"/>
    </source>
</evidence>
<dbReference type="Proteomes" id="UP000255517">
    <property type="component" value="Unassembled WGS sequence"/>
</dbReference>
<evidence type="ECO:0000256" key="3">
    <source>
        <dbReference type="ARBA" id="ARBA00022475"/>
    </source>
</evidence>
<feature type="transmembrane region" description="Helical" evidence="7">
    <location>
        <begin position="200"/>
        <end position="224"/>
    </location>
</feature>
<sequence>MTKLKEKFSKNISLTEGSIFEGLIIFSIPLILTNFLQQLYNTADLMIVGRFAGKNPMAAVGATGPLSTLLVGLFLGLTTGAGVIISTYYGMNDAKKLRDSVTCAYFLAILSGIIITVGGILTTPLLLRLLGTPDEIMTDAINYMRIFYLGATPLIIYNMGASISIATGDSKRPFNFLLVAALVNIVLDFVFVGYFKMSVIGAGIATFSAQAVSAILVTLNLTSSDSAFRLRIKKISYHKEIAKQIFLIGIPTGLQSSFISFTNVVIQAKINSFGSNVIAGIAAEGRIDGFVFMTLQAVALAATTYAGQNYGAKKIDRIKEGVKVTVNITLAIALALSLISIVFANQLIAAFNPNEEVVFYGAKMLRIICLAVWAFGLSESLSAFIRGSGEALAPMLISFVWLCISRIAFIYLPIKGWSESIDPLCWSYPFSYICNFIVTYIYYKFGKWRKKASL</sequence>
<evidence type="ECO:0000256" key="7">
    <source>
        <dbReference type="SAM" id="Phobius"/>
    </source>
</evidence>
<dbReference type="NCBIfam" id="TIGR00797">
    <property type="entry name" value="matE"/>
    <property type="match status" value="1"/>
</dbReference>
<dbReference type="STRING" id="1122949.GCA_000378725_00089"/>
<name>A0A379C2F7_9FIRM</name>
<feature type="transmembrane region" description="Helical" evidence="7">
    <location>
        <begin position="103"/>
        <end position="126"/>
    </location>
</feature>
<dbReference type="InterPro" id="IPR002528">
    <property type="entry name" value="MATE_fam"/>
</dbReference>
<dbReference type="PANTHER" id="PTHR43549">
    <property type="entry name" value="MULTIDRUG RESISTANCE PROTEIN YPNP-RELATED"/>
    <property type="match status" value="1"/>
</dbReference>
<evidence type="ECO:0000256" key="5">
    <source>
        <dbReference type="ARBA" id="ARBA00022989"/>
    </source>
</evidence>
<feature type="transmembrane region" description="Helical" evidence="7">
    <location>
        <begin position="146"/>
        <end position="167"/>
    </location>
</feature>
<dbReference type="RefSeq" id="WP_009345400.1">
    <property type="nucleotide sequence ID" value="NZ_CAMUOS010000005.1"/>
</dbReference>
<dbReference type="InterPro" id="IPR052031">
    <property type="entry name" value="Membrane_Transporter-Flippase"/>
</dbReference>
<keyword evidence="4 7" id="KW-0812">Transmembrane</keyword>
<evidence type="ECO:0000256" key="1">
    <source>
        <dbReference type="ARBA" id="ARBA00004651"/>
    </source>
</evidence>
<reference evidence="8 9" key="1">
    <citation type="submission" date="2018-06" db="EMBL/GenBank/DDBJ databases">
        <authorList>
            <consortium name="Pathogen Informatics"/>
            <person name="Doyle S."/>
        </authorList>
    </citation>
    <scope>NUCLEOTIDE SEQUENCE [LARGE SCALE GENOMIC DNA]</scope>
    <source>
        <strain evidence="8 9">NCTC13149</strain>
    </source>
</reference>
<proteinExistence type="predicted"/>
<feature type="transmembrane region" description="Helical" evidence="7">
    <location>
        <begin position="245"/>
        <end position="270"/>
    </location>
</feature>
<evidence type="ECO:0000313" key="8">
    <source>
        <dbReference type="EMBL" id="SUB56248.1"/>
    </source>
</evidence>
<dbReference type="GO" id="GO:0005886">
    <property type="term" value="C:plasma membrane"/>
    <property type="evidence" value="ECO:0007669"/>
    <property type="project" value="UniProtKB-SubCell"/>
</dbReference>
<feature type="transmembrane region" description="Helical" evidence="7">
    <location>
        <begin position="69"/>
        <end position="91"/>
    </location>
</feature>
<dbReference type="AlphaFoldDB" id="A0A379C2F7"/>
<dbReference type="EMBL" id="UGSZ01000001">
    <property type="protein sequence ID" value="SUB56248.1"/>
    <property type="molecule type" value="Genomic_DNA"/>
</dbReference>
<evidence type="ECO:0000256" key="4">
    <source>
        <dbReference type="ARBA" id="ARBA00022692"/>
    </source>
</evidence>
<feature type="transmembrane region" description="Helical" evidence="7">
    <location>
        <begin position="174"/>
        <end position="194"/>
    </location>
</feature>
<comment type="subcellular location">
    <subcellularLocation>
        <location evidence="1">Cell membrane</location>
        <topology evidence="1">Multi-pass membrane protein</topology>
    </subcellularLocation>
</comment>
<evidence type="ECO:0000256" key="6">
    <source>
        <dbReference type="ARBA" id="ARBA00023136"/>
    </source>
</evidence>
<keyword evidence="6 7" id="KW-0472">Membrane</keyword>
<organism evidence="8 9">
    <name type="scientific">Peptoniphilus lacrimalis</name>
    <dbReference type="NCBI Taxonomy" id="33031"/>
    <lineage>
        <taxon>Bacteria</taxon>
        <taxon>Bacillati</taxon>
        <taxon>Bacillota</taxon>
        <taxon>Tissierellia</taxon>
        <taxon>Tissierellales</taxon>
        <taxon>Peptoniphilaceae</taxon>
        <taxon>Peptoniphilus</taxon>
    </lineage>
</organism>
<feature type="transmembrane region" description="Helical" evidence="7">
    <location>
        <begin position="324"/>
        <end position="344"/>
    </location>
</feature>
<dbReference type="OrthoDB" id="9776324at2"/>
<dbReference type="PIRSF" id="PIRSF006603">
    <property type="entry name" value="DinF"/>
    <property type="match status" value="1"/>
</dbReference>
<dbReference type="GO" id="GO:0042910">
    <property type="term" value="F:xenobiotic transmembrane transporter activity"/>
    <property type="evidence" value="ECO:0007669"/>
    <property type="project" value="InterPro"/>
</dbReference>
<dbReference type="InterPro" id="IPR048279">
    <property type="entry name" value="MdtK-like"/>
</dbReference>
<feature type="transmembrane region" description="Helical" evidence="7">
    <location>
        <begin position="12"/>
        <end position="32"/>
    </location>
</feature>
<gene>
    <name evidence="8" type="primary">mepA_1</name>
    <name evidence="8" type="ORF">NCTC13149_00018</name>
</gene>
<feature type="transmembrane region" description="Helical" evidence="7">
    <location>
        <begin position="426"/>
        <end position="443"/>
    </location>
</feature>
<feature type="transmembrane region" description="Helical" evidence="7">
    <location>
        <begin position="392"/>
        <end position="414"/>
    </location>
</feature>
<protein>
    <submittedName>
        <fullName evidence="8">Multidrug export protein mepA</fullName>
    </submittedName>
</protein>
<feature type="transmembrane region" description="Helical" evidence="7">
    <location>
        <begin position="364"/>
        <end position="385"/>
    </location>
</feature>
<dbReference type="CDD" id="cd13138">
    <property type="entry name" value="MATE_yoeA_like"/>
    <property type="match status" value="1"/>
</dbReference>
<keyword evidence="3" id="KW-1003">Cell membrane</keyword>
<dbReference type="PANTHER" id="PTHR43549:SF3">
    <property type="entry name" value="MULTIDRUG RESISTANCE PROTEIN YPNP-RELATED"/>
    <property type="match status" value="1"/>
</dbReference>
<feature type="transmembrane region" description="Helical" evidence="7">
    <location>
        <begin position="290"/>
        <end position="312"/>
    </location>
</feature>
<keyword evidence="2" id="KW-0813">Transport</keyword>
<dbReference type="GO" id="GO:0015297">
    <property type="term" value="F:antiporter activity"/>
    <property type="evidence" value="ECO:0007669"/>
    <property type="project" value="InterPro"/>
</dbReference>
<dbReference type="Pfam" id="PF01554">
    <property type="entry name" value="MatE"/>
    <property type="match status" value="2"/>
</dbReference>
<keyword evidence="5 7" id="KW-1133">Transmembrane helix</keyword>
<evidence type="ECO:0000256" key="2">
    <source>
        <dbReference type="ARBA" id="ARBA00022448"/>
    </source>
</evidence>
<accession>A0A379C2F7</accession>